<feature type="region of interest" description="Disordered" evidence="4">
    <location>
        <begin position="29"/>
        <end position="66"/>
    </location>
</feature>
<dbReference type="SUPFAM" id="SSF48452">
    <property type="entry name" value="TPR-like"/>
    <property type="match status" value="2"/>
</dbReference>
<keyword evidence="1" id="KW-0677">Repeat</keyword>
<dbReference type="Pfam" id="PF13432">
    <property type="entry name" value="TPR_16"/>
    <property type="match status" value="1"/>
</dbReference>
<feature type="chain" id="PRO_5046313385" evidence="5">
    <location>
        <begin position="19"/>
        <end position="545"/>
    </location>
</feature>
<evidence type="ECO:0000313" key="9">
    <source>
        <dbReference type="Proteomes" id="UP001168380"/>
    </source>
</evidence>
<dbReference type="PROSITE" id="PS50005">
    <property type="entry name" value="TPR"/>
    <property type="match status" value="1"/>
</dbReference>
<keyword evidence="5" id="KW-0732">Signal</keyword>
<dbReference type="InterPro" id="IPR025115">
    <property type="entry name" value="DUF4034"/>
</dbReference>
<dbReference type="PANTHER" id="PTHR44858:SF1">
    <property type="entry name" value="UDP-N-ACETYLGLUCOSAMINE--PEPTIDE N-ACETYLGLUCOSAMINYLTRANSFERASE SPINDLY-RELATED"/>
    <property type="match status" value="1"/>
</dbReference>
<comment type="caution">
    <text evidence="8">The sequence shown here is derived from an EMBL/GenBank/DDBJ whole genome shotgun (WGS) entry which is preliminary data.</text>
</comment>
<organism evidence="8 9">
    <name type="scientific">Gilvimarinus algae</name>
    <dbReference type="NCBI Taxonomy" id="3058037"/>
    <lineage>
        <taxon>Bacteria</taxon>
        <taxon>Pseudomonadati</taxon>
        <taxon>Pseudomonadota</taxon>
        <taxon>Gammaproteobacteria</taxon>
        <taxon>Cellvibrionales</taxon>
        <taxon>Cellvibrionaceae</taxon>
        <taxon>Gilvimarinus</taxon>
    </lineage>
</organism>
<feature type="repeat" description="TPR" evidence="3">
    <location>
        <begin position="316"/>
        <end position="349"/>
    </location>
</feature>
<dbReference type="EMBL" id="JAULRT010000062">
    <property type="protein sequence ID" value="MDO3383752.1"/>
    <property type="molecule type" value="Genomic_DNA"/>
</dbReference>
<feature type="domain" description="DUF4124" evidence="7">
    <location>
        <begin position="11"/>
        <end position="59"/>
    </location>
</feature>
<gene>
    <name evidence="8" type="ORF">QWI16_16335</name>
</gene>
<feature type="compositionally biased region" description="Low complexity" evidence="4">
    <location>
        <begin position="41"/>
        <end position="65"/>
    </location>
</feature>
<keyword evidence="9" id="KW-1185">Reference proteome</keyword>
<feature type="domain" description="DUF4034" evidence="6">
    <location>
        <begin position="88"/>
        <end position="207"/>
    </location>
</feature>
<proteinExistence type="predicted"/>
<evidence type="ECO:0000256" key="5">
    <source>
        <dbReference type="SAM" id="SignalP"/>
    </source>
</evidence>
<dbReference type="SMART" id="SM00028">
    <property type="entry name" value="TPR"/>
    <property type="match status" value="5"/>
</dbReference>
<reference evidence="8" key="1">
    <citation type="submission" date="2023-07" db="EMBL/GenBank/DDBJ databases">
        <title>Gilvimarinus algae sp. nov., isolated from the surface of Kelp.</title>
        <authorList>
            <person name="Sun Y.Y."/>
            <person name="Gong Y."/>
            <person name="Du Z.J."/>
        </authorList>
    </citation>
    <scope>NUCLEOTIDE SEQUENCE</scope>
    <source>
        <strain evidence="8">SDUM040014</strain>
    </source>
</reference>
<dbReference type="Pfam" id="PF13226">
    <property type="entry name" value="DUF4034"/>
    <property type="match status" value="1"/>
</dbReference>
<evidence type="ECO:0000313" key="8">
    <source>
        <dbReference type="EMBL" id="MDO3383752.1"/>
    </source>
</evidence>
<dbReference type="InterPro" id="IPR050498">
    <property type="entry name" value="Ycf3"/>
</dbReference>
<protein>
    <submittedName>
        <fullName evidence="8">DUF4124 domain-containing protein</fullName>
    </submittedName>
</protein>
<dbReference type="RefSeq" id="WP_302714733.1">
    <property type="nucleotide sequence ID" value="NZ_JAULRT010000062.1"/>
</dbReference>
<name>A0ABT8TI39_9GAMM</name>
<dbReference type="Pfam" id="PF13511">
    <property type="entry name" value="DUF4124"/>
    <property type="match status" value="1"/>
</dbReference>
<dbReference type="Proteomes" id="UP001168380">
    <property type="component" value="Unassembled WGS sequence"/>
</dbReference>
<evidence type="ECO:0000256" key="4">
    <source>
        <dbReference type="SAM" id="MobiDB-lite"/>
    </source>
</evidence>
<evidence type="ECO:0000259" key="7">
    <source>
        <dbReference type="Pfam" id="PF13511"/>
    </source>
</evidence>
<sequence>MRWLCLFSVLFVSYPACAQLYQWKDEHGRTHYSDKPPPGQATEAPAAESAPAPEPAAAPIQSPSSVRQPLNVDDVAYSRPAYSDALALRHLFIQREFAALNDALELRLREVQSDIVRELTLRAAYDIFAVTSAETETLLNQWIEAFPKSYQPYLARAIYYEQRGWSERGGAYAHRTPSANISRMRSAFDLAQRDLRQVLALNERALPAYWVLIDMARTEGDRNVSRQVLSRGLKFYPNSYVLRWSYVQGLEPRWGGSEALVQDFVELEPKTLKANPRLQAFKNYPIFDQGLAHYRKKEYEEALASFDEALKAGAHPTYSYYRGRSLYKLERYPEAVKALSQAMVLRPDIAGHYYWRSRALYYGGFYADAVADIQRAYALDSEDEYIANFRKTLFARTTNDYVKGMDKNWAREVVKTEPSKYDENQLFIHAKAQLALGMNAEAEQSLLQLIELKPNEYEYFKWLDFALYRLARLEEIIAHWDDFLSRNTTSADAVMQRGITYFQLENYPAAMEDAARASELGSEQGQHFYQKLKAFTVRPSPTEGV</sequence>
<feature type="signal peptide" evidence="5">
    <location>
        <begin position="1"/>
        <end position="18"/>
    </location>
</feature>
<evidence type="ECO:0000256" key="1">
    <source>
        <dbReference type="ARBA" id="ARBA00022737"/>
    </source>
</evidence>
<dbReference type="PANTHER" id="PTHR44858">
    <property type="entry name" value="TETRATRICOPEPTIDE REPEAT PROTEIN 6"/>
    <property type="match status" value="1"/>
</dbReference>
<evidence type="ECO:0000256" key="2">
    <source>
        <dbReference type="ARBA" id="ARBA00022803"/>
    </source>
</evidence>
<evidence type="ECO:0000256" key="3">
    <source>
        <dbReference type="PROSITE-ProRule" id="PRU00339"/>
    </source>
</evidence>
<dbReference type="InterPro" id="IPR025392">
    <property type="entry name" value="DUF4124"/>
</dbReference>
<dbReference type="InterPro" id="IPR011990">
    <property type="entry name" value="TPR-like_helical_dom_sf"/>
</dbReference>
<keyword evidence="2 3" id="KW-0802">TPR repeat</keyword>
<dbReference type="InterPro" id="IPR019734">
    <property type="entry name" value="TPR_rpt"/>
</dbReference>
<accession>A0ABT8TI39</accession>
<evidence type="ECO:0000259" key="6">
    <source>
        <dbReference type="Pfam" id="PF13226"/>
    </source>
</evidence>
<dbReference type="Gene3D" id="1.25.40.10">
    <property type="entry name" value="Tetratricopeptide repeat domain"/>
    <property type="match status" value="2"/>
</dbReference>